<feature type="region of interest" description="Disordered" evidence="1">
    <location>
        <begin position="1"/>
        <end position="24"/>
    </location>
</feature>
<reference evidence="4" key="1">
    <citation type="submission" date="2020-12" db="EMBL/GenBank/DDBJ databases">
        <title>Hymenobacter sp.</title>
        <authorList>
            <person name="Kim M.K."/>
        </authorList>
    </citation>
    <scope>NUCLEOTIDE SEQUENCE [LARGE SCALE GENOMIC DNA]</scope>
    <source>
        <strain evidence="4">BT325</strain>
    </source>
</reference>
<keyword evidence="2" id="KW-0472">Membrane</keyword>
<feature type="compositionally biased region" description="Basic and acidic residues" evidence="1">
    <location>
        <begin position="1"/>
        <end position="11"/>
    </location>
</feature>
<organism evidence="3 4">
    <name type="scientific">Microvirga splendida</name>
    <dbReference type="NCBI Taxonomy" id="2795727"/>
    <lineage>
        <taxon>Bacteria</taxon>
        <taxon>Pseudomonadati</taxon>
        <taxon>Pseudomonadota</taxon>
        <taxon>Alphaproteobacteria</taxon>
        <taxon>Hyphomicrobiales</taxon>
        <taxon>Methylobacteriaceae</taxon>
        <taxon>Microvirga</taxon>
    </lineage>
</organism>
<protein>
    <submittedName>
        <fullName evidence="3">Uncharacterized protein</fullName>
    </submittedName>
</protein>
<evidence type="ECO:0000256" key="1">
    <source>
        <dbReference type="SAM" id="MobiDB-lite"/>
    </source>
</evidence>
<keyword evidence="4" id="KW-1185">Reference proteome</keyword>
<sequence>MGSSSDHDPKTAVRTGGRPGHSQRPVTSGFPWAMALCLGVGLLIVLFAVARLFG</sequence>
<name>A0ABS0Y7P5_9HYPH</name>
<evidence type="ECO:0000313" key="3">
    <source>
        <dbReference type="EMBL" id="MBJ6128332.1"/>
    </source>
</evidence>
<evidence type="ECO:0000313" key="4">
    <source>
        <dbReference type="Proteomes" id="UP000620670"/>
    </source>
</evidence>
<dbReference type="RefSeq" id="WP_199051603.1">
    <property type="nucleotide sequence ID" value="NZ_JAELXT010000046.1"/>
</dbReference>
<keyword evidence="2" id="KW-0812">Transmembrane</keyword>
<proteinExistence type="predicted"/>
<keyword evidence="2" id="KW-1133">Transmembrane helix</keyword>
<evidence type="ECO:0000256" key="2">
    <source>
        <dbReference type="SAM" id="Phobius"/>
    </source>
</evidence>
<accession>A0ABS0Y7P5</accession>
<gene>
    <name evidence="3" type="ORF">JAO75_23310</name>
</gene>
<dbReference type="Proteomes" id="UP000620670">
    <property type="component" value="Unassembled WGS sequence"/>
</dbReference>
<comment type="caution">
    <text evidence="3">The sequence shown here is derived from an EMBL/GenBank/DDBJ whole genome shotgun (WGS) entry which is preliminary data.</text>
</comment>
<dbReference type="EMBL" id="JAELXT010000046">
    <property type="protein sequence ID" value="MBJ6128332.1"/>
    <property type="molecule type" value="Genomic_DNA"/>
</dbReference>
<feature type="transmembrane region" description="Helical" evidence="2">
    <location>
        <begin position="32"/>
        <end position="53"/>
    </location>
</feature>